<dbReference type="PANTHER" id="PTHR47089:SF1">
    <property type="entry name" value="GUANOSINE ABC TRANSPORTER PERMEASE PROTEIN NUPP"/>
    <property type="match status" value="1"/>
</dbReference>
<comment type="caution">
    <text evidence="8">The sequence shown here is derived from an EMBL/GenBank/DDBJ whole genome shotgun (WGS) entry which is preliminary data.</text>
</comment>
<proteinExistence type="predicted"/>
<keyword evidence="9" id="KW-1185">Reference proteome</keyword>
<feature type="region of interest" description="Disordered" evidence="6">
    <location>
        <begin position="1"/>
        <end position="22"/>
    </location>
</feature>
<feature type="transmembrane region" description="Helical" evidence="7">
    <location>
        <begin position="168"/>
        <end position="187"/>
    </location>
</feature>
<evidence type="ECO:0000256" key="2">
    <source>
        <dbReference type="ARBA" id="ARBA00022475"/>
    </source>
</evidence>
<feature type="transmembrane region" description="Helical" evidence="7">
    <location>
        <begin position="133"/>
        <end position="156"/>
    </location>
</feature>
<evidence type="ECO:0000256" key="5">
    <source>
        <dbReference type="ARBA" id="ARBA00023136"/>
    </source>
</evidence>
<accession>A0ABW8AHR2</accession>
<dbReference type="Pfam" id="PF02653">
    <property type="entry name" value="BPD_transp_2"/>
    <property type="match status" value="1"/>
</dbReference>
<gene>
    <name evidence="8" type="ORF">ACIB24_02370</name>
</gene>
<feature type="transmembrane region" description="Helical" evidence="7">
    <location>
        <begin position="77"/>
        <end position="97"/>
    </location>
</feature>
<evidence type="ECO:0000256" key="6">
    <source>
        <dbReference type="SAM" id="MobiDB-lite"/>
    </source>
</evidence>
<evidence type="ECO:0000256" key="1">
    <source>
        <dbReference type="ARBA" id="ARBA00004651"/>
    </source>
</evidence>
<evidence type="ECO:0000313" key="8">
    <source>
        <dbReference type="EMBL" id="MFI7585904.1"/>
    </source>
</evidence>
<keyword evidence="5 7" id="KW-0472">Membrane</keyword>
<name>A0ABW8AHR2_9ACTN</name>
<dbReference type="CDD" id="cd06580">
    <property type="entry name" value="TM_PBP1_transp_TpRbsC_like"/>
    <property type="match status" value="1"/>
</dbReference>
<feature type="compositionally biased region" description="Low complexity" evidence="6">
    <location>
        <begin position="1"/>
        <end position="18"/>
    </location>
</feature>
<evidence type="ECO:0000256" key="7">
    <source>
        <dbReference type="SAM" id="Phobius"/>
    </source>
</evidence>
<dbReference type="RefSeq" id="WP_398274600.1">
    <property type="nucleotide sequence ID" value="NZ_JBITLV010000001.1"/>
</dbReference>
<feature type="transmembrane region" description="Helical" evidence="7">
    <location>
        <begin position="314"/>
        <end position="332"/>
    </location>
</feature>
<feature type="transmembrane region" description="Helical" evidence="7">
    <location>
        <begin position="215"/>
        <end position="233"/>
    </location>
</feature>
<dbReference type="Proteomes" id="UP001612915">
    <property type="component" value="Unassembled WGS sequence"/>
</dbReference>
<sequence>MTATVEAPTEPAEPAAAPEPERPGVDWKAIGEVAVRWVAAVLGAIIIFGAILLTKGANPFEVFSTAWEQTVMNSYSVQQILIKAAPFALAALAVVVPSRAGLVNVGGEGQTIIGGVAAAGLYIWLGATLPGGLMLLVMLLGGVVAGALWAGIAAAMRLTVSVNEAVTTLLLNYVALDLLLALIYQPWKDPNGSGQPATAQIGDAVKLPVFTGTKVHYGLLIAVLAAVAVWALFKYTAWGYNLQAVGGNPEAARRAGLPVTTLLLTAMLVGGALAGLGGAIHLTGVEYQLRPSFGAQIGYLGFLASWLAMHKPGAVLAAATVLAGLAVAGDSLQLDSGLPAATSNILAGLILIAVLGWTGTKKKASTR</sequence>
<keyword evidence="4 7" id="KW-1133">Transmembrane helix</keyword>
<dbReference type="InterPro" id="IPR001851">
    <property type="entry name" value="ABC_transp_permease"/>
</dbReference>
<feature type="transmembrane region" description="Helical" evidence="7">
    <location>
        <begin position="37"/>
        <end position="57"/>
    </location>
</feature>
<feature type="transmembrane region" description="Helical" evidence="7">
    <location>
        <begin position="262"/>
        <end position="283"/>
    </location>
</feature>
<feature type="transmembrane region" description="Helical" evidence="7">
    <location>
        <begin position="109"/>
        <end position="127"/>
    </location>
</feature>
<evidence type="ECO:0000256" key="3">
    <source>
        <dbReference type="ARBA" id="ARBA00022692"/>
    </source>
</evidence>
<feature type="transmembrane region" description="Helical" evidence="7">
    <location>
        <begin position="289"/>
        <end position="307"/>
    </location>
</feature>
<feature type="transmembrane region" description="Helical" evidence="7">
    <location>
        <begin position="338"/>
        <end position="357"/>
    </location>
</feature>
<reference evidence="8 9" key="1">
    <citation type="submission" date="2024-10" db="EMBL/GenBank/DDBJ databases">
        <title>The Natural Products Discovery Center: Release of the First 8490 Sequenced Strains for Exploring Actinobacteria Biosynthetic Diversity.</title>
        <authorList>
            <person name="Kalkreuter E."/>
            <person name="Kautsar S.A."/>
            <person name="Yang D."/>
            <person name="Bader C.D."/>
            <person name="Teijaro C.N."/>
            <person name="Fluegel L."/>
            <person name="Davis C.M."/>
            <person name="Simpson J.R."/>
            <person name="Lauterbach L."/>
            <person name="Steele A.D."/>
            <person name="Gui C."/>
            <person name="Meng S."/>
            <person name="Li G."/>
            <person name="Viehrig K."/>
            <person name="Ye F."/>
            <person name="Su P."/>
            <person name="Kiefer A.F."/>
            <person name="Nichols A."/>
            <person name="Cepeda A.J."/>
            <person name="Yan W."/>
            <person name="Fan B."/>
            <person name="Jiang Y."/>
            <person name="Adhikari A."/>
            <person name="Zheng C.-J."/>
            <person name="Schuster L."/>
            <person name="Cowan T.M."/>
            <person name="Smanski M.J."/>
            <person name="Chevrette M.G."/>
            <person name="De Carvalho L.P.S."/>
            <person name="Shen B."/>
        </authorList>
    </citation>
    <scope>NUCLEOTIDE SEQUENCE [LARGE SCALE GENOMIC DNA]</scope>
    <source>
        <strain evidence="8 9">NPDC049639</strain>
    </source>
</reference>
<dbReference type="EMBL" id="JBITLV010000001">
    <property type="protein sequence ID" value="MFI7585904.1"/>
    <property type="molecule type" value="Genomic_DNA"/>
</dbReference>
<keyword evidence="2" id="KW-1003">Cell membrane</keyword>
<protein>
    <submittedName>
        <fullName evidence="8">ABC transporter permease</fullName>
    </submittedName>
</protein>
<comment type="subcellular location">
    <subcellularLocation>
        <location evidence="1">Cell membrane</location>
        <topology evidence="1">Multi-pass membrane protein</topology>
    </subcellularLocation>
</comment>
<evidence type="ECO:0000313" key="9">
    <source>
        <dbReference type="Proteomes" id="UP001612915"/>
    </source>
</evidence>
<organism evidence="8 9">
    <name type="scientific">Spongisporangium articulatum</name>
    <dbReference type="NCBI Taxonomy" id="3362603"/>
    <lineage>
        <taxon>Bacteria</taxon>
        <taxon>Bacillati</taxon>
        <taxon>Actinomycetota</taxon>
        <taxon>Actinomycetes</taxon>
        <taxon>Kineosporiales</taxon>
        <taxon>Kineosporiaceae</taxon>
        <taxon>Spongisporangium</taxon>
    </lineage>
</organism>
<keyword evidence="3 7" id="KW-0812">Transmembrane</keyword>
<dbReference type="PANTHER" id="PTHR47089">
    <property type="entry name" value="ABC TRANSPORTER, PERMEASE PROTEIN"/>
    <property type="match status" value="1"/>
</dbReference>
<evidence type="ECO:0000256" key="4">
    <source>
        <dbReference type="ARBA" id="ARBA00022989"/>
    </source>
</evidence>